<protein>
    <submittedName>
        <fullName evidence="1">Uncharacterized protein</fullName>
    </submittedName>
</protein>
<accession>A0A3B0VM62</accession>
<dbReference type="AlphaFoldDB" id="A0A3B0VM62"/>
<name>A0A3B0VM62_9ZZZZ</name>
<dbReference type="EMBL" id="UOEX01000380">
    <property type="protein sequence ID" value="VAW41363.1"/>
    <property type="molecule type" value="Genomic_DNA"/>
</dbReference>
<proteinExistence type="predicted"/>
<dbReference type="Pfam" id="PF14236">
    <property type="entry name" value="DruA"/>
    <property type="match status" value="1"/>
</dbReference>
<organism evidence="1">
    <name type="scientific">hydrothermal vent metagenome</name>
    <dbReference type="NCBI Taxonomy" id="652676"/>
    <lineage>
        <taxon>unclassified sequences</taxon>
        <taxon>metagenomes</taxon>
        <taxon>ecological metagenomes</taxon>
    </lineage>
</organism>
<gene>
    <name evidence="1" type="ORF">MNBD_DELTA03-1339</name>
</gene>
<evidence type="ECO:0000313" key="1">
    <source>
        <dbReference type="EMBL" id="VAW41363.1"/>
    </source>
</evidence>
<reference evidence="1" key="1">
    <citation type="submission" date="2018-06" db="EMBL/GenBank/DDBJ databases">
        <authorList>
            <person name="Zhirakovskaya E."/>
        </authorList>
    </citation>
    <scope>NUCLEOTIDE SEQUENCE</scope>
</reference>
<sequence length="289" mass="33941">MPQKTYIIRRRHIDEAELDIIRSAVAEHWDQGRSAISRILCERWDWRQANGLLKERACRVLLLALEKKGEIKLPPRMKESFRHPKRADRREYPHDTSALCGTVSEFRSLTIKMVRSTPDEKLWDYLVDRYHYLGHPWIVGSYLKYIAYLDDRPVACLGWGSAAWKVACRDSFIGWDSTSREANIHQVVNNVRFLILPWVRITHLASKLLAANIRILPRDWQGYYQQPITLLETFVEKDRFEGTCYKAANWQYAGVTKGRGKYDQHTCSKPIKAVYLYPLRKSYRELLNG</sequence>
<dbReference type="InterPro" id="IPR025639">
    <property type="entry name" value="DruA"/>
</dbReference>